<dbReference type="EMBL" id="CATQJL010000112">
    <property type="protein sequence ID" value="CAJ0596043.1"/>
    <property type="molecule type" value="Genomic_DNA"/>
</dbReference>
<dbReference type="PANTHER" id="PTHR42881:SF2">
    <property type="entry name" value="PROLYL ENDOPEPTIDASE"/>
    <property type="match status" value="1"/>
</dbReference>
<comment type="caution">
    <text evidence="10">The sequence shown here is derived from an EMBL/GenBank/DDBJ whole genome shotgun (WGS) entry which is preliminary data.</text>
</comment>
<evidence type="ECO:0000256" key="1">
    <source>
        <dbReference type="ARBA" id="ARBA00001070"/>
    </source>
</evidence>
<dbReference type="PRINTS" id="PR00862">
    <property type="entry name" value="PROLIGOPTASE"/>
</dbReference>
<protein>
    <recommendedName>
        <fullName evidence="3 7">Prolyl endopeptidase</fullName>
        <ecNumber evidence="7">3.4.21.-</ecNumber>
    </recommendedName>
</protein>
<keyword evidence="11" id="KW-1185">Reference proteome</keyword>
<proteinExistence type="inferred from homology"/>
<feature type="domain" description="Peptidase S9A N-terminal" evidence="9">
    <location>
        <begin position="23"/>
        <end position="434"/>
    </location>
</feature>
<comment type="catalytic activity">
    <reaction evidence="1">
        <text>Hydrolysis of Pro-|-Xaa &gt;&gt; Ala-|-Xaa in oligopeptides.</text>
        <dbReference type="EC" id="3.4.21.26"/>
    </reaction>
</comment>
<dbReference type="InterPro" id="IPR002470">
    <property type="entry name" value="Peptidase_S9A"/>
</dbReference>
<dbReference type="GO" id="GO:0070012">
    <property type="term" value="F:oligopeptidase activity"/>
    <property type="evidence" value="ECO:0007669"/>
    <property type="project" value="TreeGrafter"/>
</dbReference>
<evidence type="ECO:0000313" key="10">
    <source>
        <dbReference type="EMBL" id="CAJ0596043.1"/>
    </source>
</evidence>
<evidence type="ECO:0000256" key="4">
    <source>
        <dbReference type="ARBA" id="ARBA00022670"/>
    </source>
</evidence>
<dbReference type="Pfam" id="PF02897">
    <property type="entry name" value="Peptidase_S9_N"/>
    <property type="match status" value="1"/>
</dbReference>
<keyword evidence="4 7" id="KW-0645">Protease</keyword>
<evidence type="ECO:0000259" key="9">
    <source>
        <dbReference type="Pfam" id="PF02897"/>
    </source>
</evidence>
<keyword evidence="6 7" id="KW-0720">Serine protease</keyword>
<dbReference type="SUPFAM" id="SSF53474">
    <property type="entry name" value="alpha/beta-Hydrolases"/>
    <property type="match status" value="1"/>
</dbReference>
<keyword evidence="5 7" id="KW-0378">Hydrolase</keyword>
<dbReference type="GO" id="GO:0005829">
    <property type="term" value="C:cytosol"/>
    <property type="evidence" value="ECO:0007669"/>
    <property type="project" value="TreeGrafter"/>
</dbReference>
<evidence type="ECO:0000256" key="2">
    <source>
        <dbReference type="ARBA" id="ARBA00005228"/>
    </source>
</evidence>
<dbReference type="InterPro" id="IPR023302">
    <property type="entry name" value="Pept_S9A_N"/>
</dbReference>
<reference evidence="10" key="1">
    <citation type="submission" date="2023-07" db="EMBL/GenBank/DDBJ databases">
        <authorList>
            <consortium name="CYATHOMIX"/>
        </authorList>
    </citation>
    <scope>NUCLEOTIDE SEQUENCE</scope>
    <source>
        <strain evidence="10">N/A</strain>
    </source>
</reference>
<dbReference type="Pfam" id="PF00326">
    <property type="entry name" value="Peptidase_S9"/>
    <property type="match status" value="1"/>
</dbReference>
<dbReference type="GO" id="GO:0004252">
    <property type="term" value="F:serine-type endopeptidase activity"/>
    <property type="evidence" value="ECO:0007669"/>
    <property type="project" value="UniProtKB-UniRule"/>
</dbReference>
<dbReference type="SUPFAM" id="SSF50993">
    <property type="entry name" value="Peptidase/esterase 'gauge' domain"/>
    <property type="match status" value="1"/>
</dbReference>
<accession>A0AA36M293</accession>
<sequence length="670" mass="76427">MIHGCITVGYSKKLPNVSTFVYPTAYRDETIIDDYHGIKVADPYRWLERLDTLETQQYMNELNAVSEPFLAEAPNREQIRKKLNELNDYERFTSLGKKGDFYYYRHNKGLQNQDVIFRQKTLVDDGDIFLDPSDLSADGTASLGTMSWSMDGSILAYVVSEKGSDVSSIRFRDVHKHDLADIIENVKFTYPSWLKDNSGIFYSAYQSRGVSHSLSQKDENQTIYFHRLGTDSTTDKLIYGTNLPIIGGYVTNDGKYLMIHIGSDVSKNILYYYDLSGFNITREEAINPRPIFDQLDGRYVYIDHDNDSMLILTNREAPNYKIIRVFLMNGSVADVVPEDELSTIVAAYAVASNRLLIQYLKDVKHTLQVHDLQSGTHLHTLSLMKGSRFYDLQFQTYTIADVVSKKSQDEVFFTLETMITPAIPYRMEFSKNISNPKLERLRQGVAKGTSNEDEISVQQVFYSSKDGTKIPMYIISSRNKSENDDTPVLLEGYGVRPMHQFNNDANHFRLAITGVSNGGLLVAVCAQQRPDLYGAIVGDVGVYDMLRYHKFTIGAMCIDEFGNPDKAEDFKFIYNYSPLHNIRYPKRGQWPSTLMMTADHDDRAVPSHTLKYAATLYDTVKVHPQQTNPLLFRIEHDAGHGFGKPLNKQIAATVDVFSFLQRVLKLEWKN</sequence>
<evidence type="ECO:0000259" key="8">
    <source>
        <dbReference type="Pfam" id="PF00326"/>
    </source>
</evidence>
<dbReference type="AlphaFoldDB" id="A0AA36M293"/>
<comment type="similarity">
    <text evidence="2 7">Belongs to the peptidase S9A family.</text>
</comment>
<gene>
    <name evidence="10" type="ORF">CYNAS_LOCUS8026</name>
</gene>
<evidence type="ECO:0000313" key="11">
    <source>
        <dbReference type="Proteomes" id="UP001176961"/>
    </source>
</evidence>
<organism evidence="10 11">
    <name type="scientific">Cylicocyclus nassatus</name>
    <name type="common">Nematode worm</name>
    <dbReference type="NCBI Taxonomy" id="53992"/>
    <lineage>
        <taxon>Eukaryota</taxon>
        <taxon>Metazoa</taxon>
        <taxon>Ecdysozoa</taxon>
        <taxon>Nematoda</taxon>
        <taxon>Chromadorea</taxon>
        <taxon>Rhabditida</taxon>
        <taxon>Rhabditina</taxon>
        <taxon>Rhabditomorpha</taxon>
        <taxon>Strongyloidea</taxon>
        <taxon>Strongylidae</taxon>
        <taxon>Cylicocyclus</taxon>
    </lineage>
</organism>
<evidence type="ECO:0000256" key="5">
    <source>
        <dbReference type="ARBA" id="ARBA00022801"/>
    </source>
</evidence>
<evidence type="ECO:0000256" key="6">
    <source>
        <dbReference type="ARBA" id="ARBA00022825"/>
    </source>
</evidence>
<dbReference type="InterPro" id="IPR051167">
    <property type="entry name" value="Prolyl_oligopep/macrocyclase"/>
</dbReference>
<evidence type="ECO:0000256" key="7">
    <source>
        <dbReference type="RuleBase" id="RU368024"/>
    </source>
</evidence>
<dbReference type="InterPro" id="IPR001375">
    <property type="entry name" value="Peptidase_S9_cat"/>
</dbReference>
<name>A0AA36M293_CYLNA</name>
<dbReference type="Proteomes" id="UP001176961">
    <property type="component" value="Unassembled WGS sequence"/>
</dbReference>
<dbReference type="Gene3D" id="3.40.50.1820">
    <property type="entry name" value="alpha/beta hydrolase"/>
    <property type="match status" value="1"/>
</dbReference>
<evidence type="ECO:0000256" key="3">
    <source>
        <dbReference type="ARBA" id="ARBA00016310"/>
    </source>
</evidence>
<dbReference type="InterPro" id="IPR029058">
    <property type="entry name" value="AB_hydrolase_fold"/>
</dbReference>
<dbReference type="PANTHER" id="PTHR42881">
    <property type="entry name" value="PROLYL ENDOPEPTIDASE"/>
    <property type="match status" value="1"/>
</dbReference>
<dbReference type="Gene3D" id="2.130.10.120">
    <property type="entry name" value="Prolyl oligopeptidase, N-terminal domain"/>
    <property type="match status" value="1"/>
</dbReference>
<dbReference type="EC" id="3.4.21.-" evidence="7"/>
<dbReference type="GO" id="GO:0006508">
    <property type="term" value="P:proteolysis"/>
    <property type="evidence" value="ECO:0007669"/>
    <property type="project" value="UniProtKB-KW"/>
</dbReference>
<feature type="domain" description="Peptidase S9 prolyl oligopeptidase catalytic" evidence="8">
    <location>
        <begin position="507"/>
        <end position="665"/>
    </location>
</feature>